<comment type="caution">
    <text evidence="2">The sequence shown here is derived from an EMBL/GenBank/DDBJ whole genome shotgun (WGS) entry which is preliminary data.</text>
</comment>
<feature type="compositionally biased region" description="Basic residues" evidence="1">
    <location>
        <begin position="256"/>
        <end position="277"/>
    </location>
</feature>
<reference evidence="2 3" key="1">
    <citation type="submission" date="2018-05" db="EMBL/GenBank/DDBJ databases">
        <title>Whole genome sequencing for identification of molecular markers to develop diagnostic detection tools for the regulated plant pathogen Lachnellula willkommii.</title>
        <authorList>
            <person name="Giroux E."/>
            <person name="Bilodeau G."/>
        </authorList>
    </citation>
    <scope>NUCLEOTIDE SEQUENCE [LARGE SCALE GENOMIC DNA]</scope>
    <source>
        <strain evidence="2 3">CBS 625.97</strain>
    </source>
</reference>
<dbReference type="AlphaFoldDB" id="A0A7D8UNL1"/>
<gene>
    <name evidence="2" type="ORF">LCER1_G003930</name>
</gene>
<dbReference type="OrthoDB" id="409136at2759"/>
<evidence type="ECO:0000256" key="1">
    <source>
        <dbReference type="SAM" id="MobiDB-lite"/>
    </source>
</evidence>
<dbReference type="Proteomes" id="UP000481288">
    <property type="component" value="Unassembled WGS sequence"/>
</dbReference>
<feature type="compositionally biased region" description="Basic and acidic residues" evidence="1">
    <location>
        <begin position="1"/>
        <end position="15"/>
    </location>
</feature>
<evidence type="ECO:0000313" key="2">
    <source>
        <dbReference type="EMBL" id="TVY53136.1"/>
    </source>
</evidence>
<dbReference type="EMBL" id="QGMG01000496">
    <property type="protein sequence ID" value="TVY53136.1"/>
    <property type="molecule type" value="Genomic_DNA"/>
</dbReference>
<proteinExistence type="predicted"/>
<organism evidence="2 3">
    <name type="scientific">Lachnellula cervina</name>
    <dbReference type="NCBI Taxonomy" id="1316786"/>
    <lineage>
        <taxon>Eukaryota</taxon>
        <taxon>Fungi</taxon>
        <taxon>Dikarya</taxon>
        <taxon>Ascomycota</taxon>
        <taxon>Pezizomycotina</taxon>
        <taxon>Leotiomycetes</taxon>
        <taxon>Helotiales</taxon>
        <taxon>Lachnaceae</taxon>
        <taxon>Lachnellula</taxon>
    </lineage>
</organism>
<evidence type="ECO:0000313" key="3">
    <source>
        <dbReference type="Proteomes" id="UP000481288"/>
    </source>
</evidence>
<accession>A0A7D8UNL1</accession>
<keyword evidence="3" id="KW-1185">Reference proteome</keyword>
<feature type="region of interest" description="Disordered" evidence="1">
    <location>
        <begin position="1"/>
        <end position="90"/>
    </location>
</feature>
<name>A0A7D8UNL1_9HELO</name>
<protein>
    <submittedName>
        <fullName evidence="2">Uncharacterized protein</fullName>
    </submittedName>
</protein>
<feature type="region of interest" description="Disordered" evidence="1">
    <location>
        <begin position="246"/>
        <end position="277"/>
    </location>
</feature>
<sequence length="277" mass="31547">MGGNDGRNRIDEFLRNPESPRYLGSHTHPPRVEAPFSSPQAYSKPPQPPYVTSPPSRSSASRSSTSWGSESDKSSRRSSNSSAPSLGPPWQPNLNEALAMAAFDYGYDLPCEFTYTGCNLRFYPGDFEAWIAHSISHFHGHTPPLRTICTCCDQEFDCTNIPGDAWRTWRDRMVHIGAHFRDNRQAGGEVNHGNPDFWTLEYMYSQHLISANDYAHAAEYSQRPLCDNLHPLGYKTPEMLAREERNSYASYDLKKENRHRRKEDRGSGRHKVKGRTH</sequence>
<feature type="compositionally biased region" description="Low complexity" evidence="1">
    <location>
        <begin position="53"/>
        <end position="69"/>
    </location>
</feature>